<feature type="domain" description="RanBP2-type" evidence="16">
    <location>
        <begin position="489"/>
        <end position="520"/>
    </location>
</feature>
<keyword evidence="9" id="KW-0833">Ubl conjugation pathway</keyword>
<dbReference type="GO" id="GO:0043161">
    <property type="term" value="P:proteasome-mediated ubiquitin-dependent protein catabolic process"/>
    <property type="evidence" value="ECO:0007669"/>
    <property type="project" value="TreeGrafter"/>
</dbReference>
<feature type="compositionally biased region" description="Polar residues" evidence="13">
    <location>
        <begin position="939"/>
        <end position="948"/>
    </location>
</feature>
<keyword evidence="7" id="KW-0677">Repeat</keyword>
<dbReference type="SUPFAM" id="SSF57850">
    <property type="entry name" value="RING/U-box"/>
    <property type="match status" value="3"/>
</dbReference>
<dbReference type="SMART" id="SM00213">
    <property type="entry name" value="UBQ"/>
    <property type="match status" value="1"/>
</dbReference>
<dbReference type="Gene3D" id="2.30.30.380">
    <property type="entry name" value="Zn-finger domain of Sec23/24"/>
    <property type="match status" value="1"/>
</dbReference>
<comment type="pathway">
    <text evidence="1">Protein modification; protein ubiquitination.</text>
</comment>
<dbReference type="GO" id="GO:0043130">
    <property type="term" value="F:ubiquitin binding"/>
    <property type="evidence" value="ECO:0007669"/>
    <property type="project" value="TreeGrafter"/>
</dbReference>
<feature type="compositionally biased region" description="Basic and acidic residues" evidence="13">
    <location>
        <begin position="295"/>
        <end position="310"/>
    </location>
</feature>
<dbReference type="PANTHER" id="PTHR22770:SF13">
    <property type="entry name" value="RING-TYPE DOMAIN-CONTAINING PROTEIN"/>
    <property type="match status" value="1"/>
</dbReference>
<dbReference type="InterPro" id="IPR044066">
    <property type="entry name" value="TRIAD_supradom"/>
</dbReference>
<feature type="compositionally biased region" description="Low complexity" evidence="13">
    <location>
        <begin position="41"/>
        <end position="55"/>
    </location>
</feature>
<dbReference type="PROSITE" id="PS50199">
    <property type="entry name" value="ZF_RANBP2_2"/>
    <property type="match status" value="2"/>
</dbReference>
<dbReference type="GO" id="GO:0008270">
    <property type="term" value="F:zinc ion binding"/>
    <property type="evidence" value="ECO:0007669"/>
    <property type="project" value="UniProtKB-KW"/>
</dbReference>
<comment type="similarity">
    <text evidence="2">Belongs to the RBR family.</text>
</comment>
<dbReference type="CDD" id="cd20358">
    <property type="entry name" value="Rcat_RBR_HOIL1"/>
    <property type="match status" value="1"/>
</dbReference>
<comment type="caution">
    <text evidence="18">The sequence shown here is derived from an EMBL/GenBank/DDBJ whole genome shotgun (WGS) entry which is preliminary data.</text>
</comment>
<feature type="domain" description="Ubiquitin-like" evidence="14">
    <location>
        <begin position="850"/>
        <end position="923"/>
    </location>
</feature>
<sequence>MSNPDQPPSEQSAGTDPKSKRNSGLFAFFKWFKPGSRESIESTSRSSSLDSLSSNKSVGTVASFSFVSPNVYEKRILAEKCVQIGPETDTYKARLKQRDKRRESDKNVTLRKKYNLFFNRDSLLKPKKIIEDEENSKSLPLMTRAHIMEIEAERVHRRTNSESSKVRRAGAYVHVKGKRRAPQPPGGHNVSLDASSAASLKKKKRSAPTPPSSPKADEENSNGPEKENDVLANDYLKLDRGVLKPVREETQAKPQDAAGSTGLYALSPSSSRTSFVDTPVSPKPWYKRNSGYKESTSKKENKYEPIERLPEVQYMRNSTLDLTLEDSLSNPEKKKEDKRRSGMSFLTNISELDREASELLKTKTEMEKNGTVINDITEMPEFMKPKESKPNDSLVSPKRRSARDLIAKFNAITNVTKVTVFGVSQKDKYFGKQASLDDTSTKQRQEQILESHKKRIEEIDKKKEDKFLPLMKSESANTVKAAAKPETPKMDRKNWKCPKCNVENEYWRIICHVCSSIKPYFDDFGSTSKMNGDKSPEAKLSSPAIAKKEPFAFNSDKVLERSKTQIGFSALSSYNAINKKKTETIKNGNDDKVDETSKKEEREKLRKMLIEMKNSLPKRKSNIMLKQNSRTSIIMENPEDKKDPETPEDNNKPPEKTQEQKVAEILIGSTQTIYENIKMKKTDNPKPVKVSNETQTSSVMKTLVPESSLKKLIENHKANTIYEPMKAKDFEDIYSDKNGNSPARLYANLTQNDELSLFFNVPKTLASRKNNINGKDGALGGTSLQTNNFPTDTIEINRLLRRLESAIAKGDLTEAAAFAQELAQLKVNCSVIRQKPHGQLGMAKKKGFQIEMYVEDKVSHRGPFPIEVVENQTVAELKAQIFREFEIPVDVQRWILGKELITDDNSTLKDHNITEGCPVFLYLVTPEKKQSEAQANPAIPSTSQPSTSKEIKKDPEDVKKTPYKLTDNQLPVTVVNITSNTPKEEIVSTPDPKQKKNDEKPTTSDKEKVVDDVPKVIDVIPKVGDGKINEPVKLLPLHKDAKSKSPEKIASAKTPDKKPTIFTQIPVSVTEIKVDIRASSSKNLQTAPPKEEKAGLMRAKVSKVEVLQAPPVKIQNAKAAQEVLLKTSPGAASKSTSEVTKTTVTKIKTEAPKLSSNIPIISTKTSLPTPNTSSKATSSTITTTTKTVICPNLYPNLSSLANMSPTSSTSTEASSTKTYVRNAPKAQEEQDLEEYDCQTLKPTKEWECHLCTLLNPITSNICAVCATVRLRSNSLKKSSKKKPAPKPADQTYLQLVNLDNADLVPNADAFVCVVCFLDVGPQEGVTLRECLHQFCRDCLARTVEYSEDAEIRCPYRDENYSCNIALQDREVKALVTPAVYEQHLAKSVAQAENKMEKTFHCKTPDCKGWCIFEDNVNEFKCPVCKQVNCLTCQAVHAGLNCKQYQERMKNESENDEDAKRTKDFLEEMVEKGEAIACPTCKVILMKKWGCDWLRCSMCKTEICWVTRGPRWGPGGKGDTSGGCQCGVNGVKCHPKCNYCH</sequence>
<evidence type="ECO:0000259" key="15">
    <source>
        <dbReference type="PROSITE" id="PS50089"/>
    </source>
</evidence>
<evidence type="ECO:0000259" key="16">
    <source>
        <dbReference type="PROSITE" id="PS50199"/>
    </source>
</evidence>
<name>A0A834HQX1_RHYFE</name>
<keyword evidence="12" id="KW-0175">Coiled coil</keyword>
<feature type="region of interest" description="Disordered" evidence="13">
    <location>
        <begin position="629"/>
        <end position="659"/>
    </location>
</feature>
<evidence type="ECO:0000256" key="8">
    <source>
        <dbReference type="ARBA" id="ARBA00022771"/>
    </source>
</evidence>
<dbReference type="Gene3D" id="3.10.20.90">
    <property type="entry name" value="Phosphatidylinositol 3-kinase Catalytic Subunit, Chain A, domain 1"/>
    <property type="match status" value="1"/>
</dbReference>
<feature type="region of interest" description="Disordered" evidence="13">
    <location>
        <begin position="1"/>
        <end position="22"/>
    </location>
</feature>
<protein>
    <recommendedName>
        <fullName evidence="3">RanBP-type and C3HC4-type zinc finger-containing protein 1</fullName>
    </recommendedName>
</protein>
<dbReference type="PROSITE" id="PS01358">
    <property type="entry name" value="ZF_RANBP2_1"/>
    <property type="match status" value="2"/>
</dbReference>
<dbReference type="GO" id="GO:0004842">
    <property type="term" value="F:ubiquitin-protein transferase activity"/>
    <property type="evidence" value="ECO:0007669"/>
    <property type="project" value="TreeGrafter"/>
</dbReference>
<feature type="region of interest" description="Disordered" evidence="13">
    <location>
        <begin position="152"/>
        <end position="230"/>
    </location>
</feature>
<dbReference type="GO" id="GO:0071797">
    <property type="term" value="C:LUBAC complex"/>
    <property type="evidence" value="ECO:0007669"/>
    <property type="project" value="TreeGrafter"/>
</dbReference>
<feature type="compositionally biased region" description="Basic and acidic residues" evidence="13">
    <location>
        <begin position="381"/>
        <end position="390"/>
    </location>
</feature>
<feature type="compositionally biased region" description="Basic and acidic residues" evidence="13">
    <location>
        <begin position="949"/>
        <end position="960"/>
    </location>
</feature>
<feature type="region of interest" description="Disordered" evidence="13">
    <location>
        <begin position="377"/>
        <end position="397"/>
    </location>
</feature>
<dbReference type="InterPro" id="IPR029071">
    <property type="entry name" value="Ubiquitin-like_domsf"/>
</dbReference>
<evidence type="ECO:0000256" key="3">
    <source>
        <dbReference type="ARBA" id="ARBA00017887"/>
    </source>
</evidence>
<dbReference type="PROSITE" id="PS50053">
    <property type="entry name" value="UBIQUITIN_2"/>
    <property type="match status" value="1"/>
</dbReference>
<evidence type="ECO:0000256" key="6">
    <source>
        <dbReference type="ARBA" id="ARBA00022723"/>
    </source>
</evidence>
<evidence type="ECO:0000256" key="12">
    <source>
        <dbReference type="SAM" id="Coils"/>
    </source>
</evidence>
<evidence type="ECO:0000256" key="1">
    <source>
        <dbReference type="ARBA" id="ARBA00004906"/>
    </source>
</evidence>
<dbReference type="InterPro" id="IPR051628">
    <property type="entry name" value="LUBAC_E3_Ligases"/>
</dbReference>
<dbReference type="CDD" id="cd16633">
    <property type="entry name" value="mRING-HC-C3HC3D_RBR_HOIL1"/>
    <property type="match status" value="1"/>
</dbReference>
<dbReference type="Proteomes" id="UP000625711">
    <property type="component" value="Unassembled WGS sequence"/>
</dbReference>
<feature type="compositionally biased region" description="Basic and acidic residues" evidence="13">
    <location>
        <begin position="982"/>
        <end position="1008"/>
    </location>
</feature>
<feature type="region of interest" description="Disordered" evidence="13">
    <location>
        <begin position="1201"/>
        <end position="1225"/>
    </location>
</feature>
<gene>
    <name evidence="18" type="ORF">GWI33_020271</name>
</gene>
<proteinExistence type="inferred from homology"/>
<dbReference type="CDD" id="cd20345">
    <property type="entry name" value="BRcat_RBR_HOIL1"/>
    <property type="match status" value="1"/>
</dbReference>
<feature type="compositionally biased region" description="Polar residues" evidence="13">
    <location>
        <begin position="966"/>
        <end position="981"/>
    </location>
</feature>
<evidence type="ECO:0000256" key="11">
    <source>
        <dbReference type="PROSITE-ProRule" id="PRU00322"/>
    </source>
</evidence>
<feature type="compositionally biased region" description="Basic and acidic residues" evidence="13">
    <location>
        <begin position="331"/>
        <end position="340"/>
    </location>
</feature>
<feature type="region of interest" description="Disordered" evidence="13">
    <location>
        <begin position="36"/>
        <end position="55"/>
    </location>
</feature>
<feature type="compositionally biased region" description="Low complexity" evidence="13">
    <location>
        <begin position="1204"/>
        <end position="1218"/>
    </location>
</feature>
<keyword evidence="10" id="KW-0862">Zinc</keyword>
<feature type="region of interest" description="Disordered" evidence="13">
    <location>
        <begin position="322"/>
        <end position="342"/>
    </location>
</feature>
<keyword evidence="4" id="KW-0597">Phosphoprotein</keyword>
<feature type="region of interest" description="Disordered" evidence="13">
    <location>
        <begin position="931"/>
        <end position="1008"/>
    </location>
</feature>
<keyword evidence="6" id="KW-0479">Metal-binding</keyword>
<dbReference type="OrthoDB" id="261960at2759"/>
<dbReference type="PROSITE" id="PS51873">
    <property type="entry name" value="TRIAD"/>
    <property type="match status" value="1"/>
</dbReference>
<feature type="domain" description="RING-type" evidence="17">
    <location>
        <begin position="1308"/>
        <end position="1536"/>
    </location>
</feature>
<dbReference type="InterPro" id="IPR001876">
    <property type="entry name" value="Znf_RanBP2"/>
</dbReference>
<dbReference type="EMBL" id="JAACXV010014547">
    <property type="protein sequence ID" value="KAF7266394.1"/>
    <property type="molecule type" value="Genomic_DNA"/>
</dbReference>
<evidence type="ECO:0000313" key="19">
    <source>
        <dbReference type="Proteomes" id="UP000625711"/>
    </source>
</evidence>
<feature type="compositionally biased region" description="Basic and acidic residues" evidence="13">
    <location>
        <begin position="638"/>
        <end position="659"/>
    </location>
</feature>
<evidence type="ECO:0000256" key="7">
    <source>
        <dbReference type="ARBA" id="ARBA00022737"/>
    </source>
</evidence>
<feature type="compositionally biased region" description="Polar residues" evidence="13">
    <location>
        <begin position="1"/>
        <end position="14"/>
    </location>
</feature>
<evidence type="ECO:0000256" key="5">
    <source>
        <dbReference type="ARBA" id="ARBA00022679"/>
    </source>
</evidence>
<dbReference type="InterPro" id="IPR000626">
    <property type="entry name" value="Ubiquitin-like_dom"/>
</dbReference>
<dbReference type="Pfam" id="PF00240">
    <property type="entry name" value="ubiquitin"/>
    <property type="match status" value="1"/>
</dbReference>
<evidence type="ECO:0000256" key="10">
    <source>
        <dbReference type="ARBA" id="ARBA00022833"/>
    </source>
</evidence>
<accession>A0A834HQX1</accession>
<keyword evidence="8 11" id="KW-0863">Zinc-finger</keyword>
<dbReference type="InterPro" id="IPR047557">
    <property type="entry name" value="Rcat_RBR_HOIL1"/>
</dbReference>
<evidence type="ECO:0000259" key="17">
    <source>
        <dbReference type="PROSITE" id="PS51873"/>
    </source>
</evidence>
<dbReference type="GO" id="GO:0097039">
    <property type="term" value="P:protein linear polyubiquitination"/>
    <property type="evidence" value="ECO:0007669"/>
    <property type="project" value="TreeGrafter"/>
</dbReference>
<feature type="domain" description="RING-type" evidence="15">
    <location>
        <begin position="1312"/>
        <end position="1354"/>
    </location>
</feature>
<keyword evidence="5" id="KW-0808">Transferase</keyword>
<dbReference type="SMART" id="SM00547">
    <property type="entry name" value="ZnF_RBZ"/>
    <property type="match status" value="2"/>
</dbReference>
<dbReference type="InterPro" id="IPR047559">
    <property type="entry name" value="HOIL1_RBR_mRING-HC-C3HC3D"/>
</dbReference>
<feature type="region of interest" description="Disordered" evidence="13">
    <location>
        <begin position="247"/>
        <end position="310"/>
    </location>
</feature>
<feature type="domain" description="RanBP2-type" evidence="16">
    <location>
        <begin position="1241"/>
        <end position="1271"/>
    </location>
</feature>
<evidence type="ECO:0000256" key="9">
    <source>
        <dbReference type="ARBA" id="ARBA00022786"/>
    </source>
</evidence>
<organism evidence="18 19">
    <name type="scientific">Rhynchophorus ferrugineus</name>
    <name type="common">Red palm weevil</name>
    <name type="synonym">Curculio ferrugineus</name>
    <dbReference type="NCBI Taxonomy" id="354439"/>
    <lineage>
        <taxon>Eukaryota</taxon>
        <taxon>Metazoa</taxon>
        <taxon>Ecdysozoa</taxon>
        <taxon>Arthropoda</taxon>
        <taxon>Hexapoda</taxon>
        <taxon>Insecta</taxon>
        <taxon>Pterygota</taxon>
        <taxon>Neoptera</taxon>
        <taxon>Endopterygota</taxon>
        <taxon>Coleoptera</taxon>
        <taxon>Polyphaga</taxon>
        <taxon>Cucujiformia</taxon>
        <taxon>Curculionidae</taxon>
        <taxon>Dryophthorinae</taxon>
        <taxon>Rhynchophorus</taxon>
    </lineage>
</organism>
<feature type="compositionally biased region" description="Polar residues" evidence="13">
    <location>
        <begin position="267"/>
        <end position="276"/>
    </location>
</feature>
<keyword evidence="19" id="KW-1185">Reference proteome</keyword>
<dbReference type="InterPro" id="IPR017907">
    <property type="entry name" value="Znf_RING_CS"/>
</dbReference>
<feature type="coiled-coil region" evidence="12">
    <location>
        <begin position="1441"/>
        <end position="1468"/>
    </location>
</feature>
<dbReference type="PANTHER" id="PTHR22770">
    <property type="entry name" value="UBIQUITIN CONJUGATING ENZYME 7 INTERACTING PROTEIN-RELATED"/>
    <property type="match status" value="1"/>
</dbReference>
<dbReference type="PROSITE" id="PS50089">
    <property type="entry name" value="ZF_RING_2"/>
    <property type="match status" value="1"/>
</dbReference>
<dbReference type="InterPro" id="IPR013083">
    <property type="entry name" value="Znf_RING/FYVE/PHD"/>
</dbReference>
<evidence type="ECO:0000259" key="14">
    <source>
        <dbReference type="PROSITE" id="PS50053"/>
    </source>
</evidence>
<dbReference type="FunFam" id="3.30.40.10:FF:000137">
    <property type="entry name" value="RanBP-type and C3HC4-type zinc finger-containing protein 1"/>
    <property type="match status" value="1"/>
</dbReference>
<reference evidence="18" key="1">
    <citation type="submission" date="2020-08" db="EMBL/GenBank/DDBJ databases">
        <title>Genome sequencing and assembly of the red palm weevil Rhynchophorus ferrugineus.</title>
        <authorList>
            <person name="Dias G.B."/>
            <person name="Bergman C.M."/>
            <person name="Manee M."/>
        </authorList>
    </citation>
    <scope>NUCLEOTIDE SEQUENCE</scope>
    <source>
        <strain evidence="18">AA-2017</strain>
        <tissue evidence="18">Whole larva</tissue>
    </source>
</reference>
<evidence type="ECO:0000313" key="18">
    <source>
        <dbReference type="EMBL" id="KAF7266394.1"/>
    </source>
</evidence>
<evidence type="ECO:0000256" key="13">
    <source>
        <dbReference type="SAM" id="MobiDB-lite"/>
    </source>
</evidence>
<dbReference type="InterPro" id="IPR001841">
    <property type="entry name" value="Znf_RING"/>
</dbReference>
<dbReference type="SUPFAM" id="SSF54236">
    <property type="entry name" value="Ubiquitin-like"/>
    <property type="match status" value="1"/>
</dbReference>
<evidence type="ECO:0000256" key="2">
    <source>
        <dbReference type="ARBA" id="ARBA00008278"/>
    </source>
</evidence>
<evidence type="ECO:0000256" key="4">
    <source>
        <dbReference type="ARBA" id="ARBA00022553"/>
    </source>
</evidence>
<dbReference type="InterPro" id="IPR047558">
    <property type="entry name" value="BRcat_RBR_HOIL1"/>
</dbReference>
<dbReference type="Gene3D" id="3.30.40.10">
    <property type="entry name" value="Zinc/RING finger domain, C3HC4 (zinc finger)"/>
    <property type="match status" value="1"/>
</dbReference>
<dbReference type="GO" id="GO:0009893">
    <property type="term" value="P:positive regulation of metabolic process"/>
    <property type="evidence" value="ECO:0007669"/>
    <property type="project" value="UniProtKB-ARBA"/>
</dbReference>
<dbReference type="PROSITE" id="PS00518">
    <property type="entry name" value="ZF_RING_1"/>
    <property type="match status" value="1"/>
</dbReference>